<dbReference type="AlphaFoldDB" id="A0A2S8FY70"/>
<keyword evidence="2" id="KW-1133">Transmembrane helix</keyword>
<sequence>MKWTKWQWVALIWIVSVFAGVLILLLLGPWIMDDFWFVLVGPFVVASLLGIWLTAGMGPVWLRLLGMLVGQSLLVALMGMGSGESAVGFTPGLAATTALTALAMLGLGCAGSILPIHSTWSVRIALWEIVVSIGLIGVTFAVIRLVSEIYTWEWTQWASQAGAHFLVFSLYTGGLMTLTLLPLLVRGKGPQVFSAIMLLLAVVLIPPIEATTFDLLRLSGGDIELFYAAHIGQTVMALAIMIPLVAAFPGVLVRQTPPAVKPVEQTAQKRIPSETEEDFAEMQ</sequence>
<accession>A0A2S8FY70</accession>
<feature type="transmembrane region" description="Helical" evidence="2">
    <location>
        <begin position="60"/>
        <end position="80"/>
    </location>
</feature>
<evidence type="ECO:0000313" key="3">
    <source>
        <dbReference type="EMBL" id="PQO37103.1"/>
    </source>
</evidence>
<feature type="transmembrane region" description="Helical" evidence="2">
    <location>
        <begin position="165"/>
        <end position="185"/>
    </location>
</feature>
<evidence type="ECO:0000256" key="2">
    <source>
        <dbReference type="SAM" id="Phobius"/>
    </source>
</evidence>
<feature type="transmembrane region" description="Helical" evidence="2">
    <location>
        <begin position="7"/>
        <end position="29"/>
    </location>
</feature>
<feature type="region of interest" description="Disordered" evidence="1">
    <location>
        <begin position="263"/>
        <end position="283"/>
    </location>
</feature>
<organism evidence="3 4">
    <name type="scientific">Blastopirellula marina</name>
    <dbReference type="NCBI Taxonomy" id="124"/>
    <lineage>
        <taxon>Bacteria</taxon>
        <taxon>Pseudomonadati</taxon>
        <taxon>Planctomycetota</taxon>
        <taxon>Planctomycetia</taxon>
        <taxon>Pirellulales</taxon>
        <taxon>Pirellulaceae</taxon>
        <taxon>Blastopirellula</taxon>
    </lineage>
</organism>
<reference evidence="3 4" key="1">
    <citation type="submission" date="2018-02" db="EMBL/GenBank/DDBJ databases">
        <title>Comparative genomes isolates from brazilian mangrove.</title>
        <authorList>
            <person name="Araujo J.E."/>
            <person name="Taketani R.G."/>
            <person name="Silva M.C.P."/>
            <person name="Loureco M.V."/>
            <person name="Andreote F.D."/>
        </authorList>
    </citation>
    <scope>NUCLEOTIDE SEQUENCE [LARGE SCALE GENOMIC DNA]</scope>
    <source>
        <strain evidence="3 4">HEX-2 MGV</strain>
    </source>
</reference>
<dbReference type="RefSeq" id="WP_105351766.1">
    <property type="nucleotide sequence ID" value="NZ_PUIA01000017.1"/>
</dbReference>
<feature type="transmembrane region" description="Helical" evidence="2">
    <location>
        <begin position="35"/>
        <end position="53"/>
    </location>
</feature>
<feature type="transmembrane region" description="Helical" evidence="2">
    <location>
        <begin position="192"/>
        <end position="213"/>
    </location>
</feature>
<feature type="transmembrane region" description="Helical" evidence="2">
    <location>
        <begin position="92"/>
        <end position="114"/>
    </location>
</feature>
<dbReference type="Proteomes" id="UP000240009">
    <property type="component" value="Unassembled WGS sequence"/>
</dbReference>
<keyword evidence="2" id="KW-0472">Membrane</keyword>
<evidence type="ECO:0000256" key="1">
    <source>
        <dbReference type="SAM" id="MobiDB-lite"/>
    </source>
</evidence>
<evidence type="ECO:0000313" key="4">
    <source>
        <dbReference type="Proteomes" id="UP000240009"/>
    </source>
</evidence>
<gene>
    <name evidence="3" type="ORF">C5Y96_08060</name>
</gene>
<comment type="caution">
    <text evidence="3">The sequence shown here is derived from an EMBL/GenBank/DDBJ whole genome shotgun (WGS) entry which is preliminary data.</text>
</comment>
<proteinExistence type="predicted"/>
<protein>
    <submittedName>
        <fullName evidence="3">Uncharacterized protein</fullName>
    </submittedName>
</protein>
<dbReference type="OrthoDB" id="279807at2"/>
<feature type="transmembrane region" description="Helical" evidence="2">
    <location>
        <begin position="225"/>
        <end position="248"/>
    </location>
</feature>
<name>A0A2S8FY70_9BACT</name>
<feature type="transmembrane region" description="Helical" evidence="2">
    <location>
        <begin position="126"/>
        <end position="145"/>
    </location>
</feature>
<feature type="compositionally biased region" description="Acidic residues" evidence="1">
    <location>
        <begin position="274"/>
        <end position="283"/>
    </location>
</feature>
<keyword evidence="2" id="KW-0812">Transmembrane</keyword>
<dbReference type="EMBL" id="PUIA01000017">
    <property type="protein sequence ID" value="PQO37103.1"/>
    <property type="molecule type" value="Genomic_DNA"/>
</dbReference>